<evidence type="ECO:0000313" key="3">
    <source>
        <dbReference type="Proteomes" id="UP000515563"/>
    </source>
</evidence>
<feature type="chain" id="PRO_5028831153" evidence="1">
    <location>
        <begin position="33"/>
        <end position="207"/>
    </location>
</feature>
<keyword evidence="3" id="KW-1185">Reference proteome</keyword>
<accession>A0A7G6X6S4</accession>
<feature type="signal peptide" evidence="1">
    <location>
        <begin position="1"/>
        <end position="32"/>
    </location>
</feature>
<protein>
    <submittedName>
        <fullName evidence="2">Uncharacterized protein</fullName>
    </submittedName>
</protein>
<keyword evidence="1" id="KW-0732">Signal</keyword>
<evidence type="ECO:0000256" key="1">
    <source>
        <dbReference type="SAM" id="SignalP"/>
    </source>
</evidence>
<dbReference type="Proteomes" id="UP000515563">
    <property type="component" value="Chromosome"/>
</dbReference>
<proteinExistence type="predicted"/>
<dbReference type="EMBL" id="CP043661">
    <property type="protein sequence ID" value="QNE21939.1"/>
    <property type="molecule type" value="Genomic_DNA"/>
</dbReference>
<sequence length="207" mass="21767">MRVRSKRMVPAVAAVGAVLLTIAAAAPSGATAASHRTEGHVTGDAWVSFSVDPGNPLRRFIFDVHGNPYKIVDGKVYFGAAHGTVRFDHPTPDGHGGTTHNWGSIEVDYLMTAGPVAVISGKSNGDLGTPKGKRLSLTVYDDPRGDRYDRLGFSWGVIDSTCVPMGLGPAPFTTYKSGPGYKVRAAELPVVPEGTTPPDLGDPCPPE</sequence>
<reference evidence="3" key="1">
    <citation type="submission" date="2019-09" db="EMBL/GenBank/DDBJ databases">
        <title>Antimicrobial potential of Antarctic Bacteria.</title>
        <authorList>
            <person name="Benaud N."/>
            <person name="Edwards R.J."/>
            <person name="Ferrari B.C."/>
        </authorList>
    </citation>
    <scope>NUCLEOTIDE SEQUENCE [LARGE SCALE GENOMIC DNA]</scope>
    <source>
        <strain evidence="3">SPB151</strain>
    </source>
</reference>
<evidence type="ECO:0000313" key="2">
    <source>
        <dbReference type="EMBL" id="QNE21939.1"/>
    </source>
</evidence>
<dbReference type="KEGG" id="kqi:F1D05_33535"/>
<organism evidence="2 3">
    <name type="scientific">Kribbella qitaiheensis</name>
    <dbReference type="NCBI Taxonomy" id="1544730"/>
    <lineage>
        <taxon>Bacteria</taxon>
        <taxon>Bacillati</taxon>
        <taxon>Actinomycetota</taxon>
        <taxon>Actinomycetes</taxon>
        <taxon>Propionibacteriales</taxon>
        <taxon>Kribbellaceae</taxon>
        <taxon>Kribbella</taxon>
    </lineage>
</organism>
<name>A0A7G6X6S4_9ACTN</name>
<dbReference type="RefSeq" id="WP_185444347.1">
    <property type="nucleotide sequence ID" value="NZ_CP043661.1"/>
</dbReference>
<dbReference type="AlphaFoldDB" id="A0A7G6X6S4"/>
<gene>
    <name evidence="2" type="ORF">F1D05_33535</name>
</gene>
<reference evidence="2 3" key="2">
    <citation type="journal article" date="2020" name="Microbiol. Resour. Announc.">
        <title>Antarctic desert soil bacteria exhibit high novel natural product potential, evaluated through long-read genome sequencing and comparative genomics.</title>
        <authorList>
            <person name="Benaud N."/>
            <person name="Edwards R.J."/>
            <person name="Amos T.G."/>
            <person name="D'Agostino P.M."/>
            <person name="Gutierrez-Chavez C."/>
            <person name="Montgomery K."/>
            <person name="Nicetic I."/>
            <person name="Ferrari B.C."/>
        </authorList>
    </citation>
    <scope>NUCLEOTIDE SEQUENCE [LARGE SCALE GENOMIC DNA]</scope>
    <source>
        <strain evidence="2 3">SPB151</strain>
    </source>
</reference>